<comment type="caution">
    <text evidence="1">The sequence shown here is derived from an EMBL/GenBank/DDBJ whole genome shotgun (WGS) entry which is preliminary data.</text>
</comment>
<keyword evidence="2" id="KW-1185">Reference proteome</keyword>
<organism evidence="1 2">
    <name type="scientific">Lucilia cuprina</name>
    <name type="common">Green bottle fly</name>
    <name type="synonym">Australian sheep blowfly</name>
    <dbReference type="NCBI Taxonomy" id="7375"/>
    <lineage>
        <taxon>Eukaryota</taxon>
        <taxon>Metazoa</taxon>
        <taxon>Ecdysozoa</taxon>
        <taxon>Arthropoda</taxon>
        <taxon>Hexapoda</taxon>
        <taxon>Insecta</taxon>
        <taxon>Pterygota</taxon>
        <taxon>Neoptera</taxon>
        <taxon>Endopterygota</taxon>
        <taxon>Diptera</taxon>
        <taxon>Brachycera</taxon>
        <taxon>Muscomorpha</taxon>
        <taxon>Oestroidea</taxon>
        <taxon>Calliphoridae</taxon>
        <taxon>Luciliinae</taxon>
        <taxon>Lucilia</taxon>
    </lineage>
</organism>
<proteinExistence type="predicted"/>
<evidence type="ECO:0000313" key="1">
    <source>
        <dbReference type="EMBL" id="KNC34849.1"/>
    </source>
</evidence>
<protein>
    <submittedName>
        <fullName evidence="1">Uncharacterized protein</fullName>
    </submittedName>
</protein>
<dbReference type="EMBL" id="JRES01000023">
    <property type="protein sequence ID" value="KNC34849.1"/>
    <property type="molecule type" value="Genomic_DNA"/>
</dbReference>
<dbReference type="AlphaFoldDB" id="A0A0L0CTZ0"/>
<name>A0A0L0CTZ0_LUCCU</name>
<reference evidence="1 2" key="1">
    <citation type="journal article" date="2015" name="Nat. Commun.">
        <title>Lucilia cuprina genome unlocks parasitic fly biology to underpin future interventions.</title>
        <authorList>
            <person name="Anstead C.A."/>
            <person name="Korhonen P.K."/>
            <person name="Young N.D."/>
            <person name="Hall R.S."/>
            <person name="Jex A.R."/>
            <person name="Murali S.C."/>
            <person name="Hughes D.S."/>
            <person name="Lee S.F."/>
            <person name="Perry T."/>
            <person name="Stroehlein A.J."/>
            <person name="Ansell B.R."/>
            <person name="Breugelmans B."/>
            <person name="Hofmann A."/>
            <person name="Qu J."/>
            <person name="Dugan S."/>
            <person name="Lee S.L."/>
            <person name="Chao H."/>
            <person name="Dinh H."/>
            <person name="Han Y."/>
            <person name="Doddapaneni H.V."/>
            <person name="Worley K.C."/>
            <person name="Muzny D.M."/>
            <person name="Ioannidis P."/>
            <person name="Waterhouse R.M."/>
            <person name="Zdobnov E.M."/>
            <person name="James P.J."/>
            <person name="Bagnall N.H."/>
            <person name="Kotze A.C."/>
            <person name="Gibbs R.A."/>
            <person name="Richards S."/>
            <person name="Batterham P."/>
            <person name="Gasser R.B."/>
        </authorList>
    </citation>
    <scope>NUCLEOTIDE SEQUENCE [LARGE SCALE GENOMIC DNA]</scope>
    <source>
        <strain evidence="1 2">LS</strain>
        <tissue evidence="1">Full body</tissue>
    </source>
</reference>
<evidence type="ECO:0000313" key="2">
    <source>
        <dbReference type="Proteomes" id="UP000037069"/>
    </source>
</evidence>
<sequence>MFCNWPQWVVRILRSTKRRIYICQGVHKLNFMLKPFYAFIVRGILRYKIKKRKCGLSFKIITQQQYGNCGGFSVAKIPKKYVYMHLNICTNDCMNSDNAIAHFIRERWELQLKGGFLFEYDIKHHVTLKKTQTPATTTTLIWTHSNSPQKCHIIRIDVTWLLRM</sequence>
<dbReference type="Proteomes" id="UP000037069">
    <property type="component" value="Unassembled WGS sequence"/>
</dbReference>
<accession>A0A0L0CTZ0</accession>
<gene>
    <name evidence="1" type="ORF">FF38_10963</name>
</gene>